<evidence type="ECO:0000313" key="1">
    <source>
        <dbReference type="EMBL" id="GIY17551.1"/>
    </source>
</evidence>
<organism evidence="1 2">
    <name type="scientific">Caerostris darwini</name>
    <dbReference type="NCBI Taxonomy" id="1538125"/>
    <lineage>
        <taxon>Eukaryota</taxon>
        <taxon>Metazoa</taxon>
        <taxon>Ecdysozoa</taxon>
        <taxon>Arthropoda</taxon>
        <taxon>Chelicerata</taxon>
        <taxon>Arachnida</taxon>
        <taxon>Araneae</taxon>
        <taxon>Araneomorphae</taxon>
        <taxon>Entelegynae</taxon>
        <taxon>Araneoidea</taxon>
        <taxon>Araneidae</taxon>
        <taxon>Caerostris</taxon>
    </lineage>
</organism>
<accession>A0AAV4R981</accession>
<gene>
    <name evidence="1" type="ORF">CDAR_253071</name>
</gene>
<protein>
    <submittedName>
        <fullName evidence="1">Uncharacterized protein</fullName>
    </submittedName>
</protein>
<sequence length="214" mass="24636">MSPKRKILRNSTSFFLRFPPFYLLTSTKSKNDFAHLTSLNLLQNPPRKHFFPFSSFFSPTTSRRTVSNIFSHTTIQVLSGKKNLSPPQKRAQAPHFKNRDCTFRCFMMSSSRNRFSCTISLQQTPNLQGRGRGRMQRKVFEIHLDGVKPSFVCCAKEQARCSLSSALNLKKLVSQWETHLKKAAQKRVGGSREFFSHLHKRINALVHAQMSHYG</sequence>
<dbReference type="Proteomes" id="UP001054837">
    <property type="component" value="Unassembled WGS sequence"/>
</dbReference>
<keyword evidence="2" id="KW-1185">Reference proteome</keyword>
<dbReference type="EMBL" id="BPLQ01005810">
    <property type="protein sequence ID" value="GIY17551.1"/>
    <property type="molecule type" value="Genomic_DNA"/>
</dbReference>
<comment type="caution">
    <text evidence="1">The sequence shown here is derived from an EMBL/GenBank/DDBJ whole genome shotgun (WGS) entry which is preliminary data.</text>
</comment>
<name>A0AAV4R981_9ARAC</name>
<evidence type="ECO:0000313" key="2">
    <source>
        <dbReference type="Proteomes" id="UP001054837"/>
    </source>
</evidence>
<dbReference type="AlphaFoldDB" id="A0AAV4R981"/>
<reference evidence="1 2" key="1">
    <citation type="submission" date="2021-06" db="EMBL/GenBank/DDBJ databases">
        <title>Caerostris darwini draft genome.</title>
        <authorList>
            <person name="Kono N."/>
            <person name="Arakawa K."/>
        </authorList>
    </citation>
    <scope>NUCLEOTIDE SEQUENCE [LARGE SCALE GENOMIC DNA]</scope>
</reference>
<proteinExistence type="predicted"/>